<dbReference type="STRING" id="1120996.SAMN02746066_03426"/>
<accession>A0A1M7LV18</accession>
<dbReference type="PROSITE" id="PS50818">
    <property type="entry name" value="INTEIN_C_TER"/>
    <property type="match status" value="1"/>
</dbReference>
<gene>
    <name evidence="3" type="ORF">SAMN02746066_03426</name>
</gene>
<sequence length="562" mass="60464">MATIALYSNKIAQMSGLLGETKKTVSDYKSELFSLKTKALAIKQSICNMEDVIGSIQASTSVQEEKVDSLEQVRGSSEQFIEDTYRIDGNVADLVNKRKDDFYDQYKYLKPECEKNGWEKFKDGCEKVGEWCKEHWKIIVTVVLVIAAIVLIVVTGGLVLGPILTILVEAAKGLIAGAIIGGIIGGLSSVAAGGSFFEGFEEGAFSGACIGALFGGIGGIGQVLGKSCKVLEHLGKIAKIVPTVSKVSGGISLGMAGFDLLSLGVSLFDPKSPLVQFNKKLHSSSLYNGFQITVSTLAIFTAGFTKGMKNPICFVAGTMVLTAMGLKAIETIQAGDQVIATNPDTFQTEGKKVVETYINKTTCIVKIIIQNEEIYTTMNHPFYVKGQGFVAAGKLSMGDKIMNAYGGSYPVEFVELEERQEVVYNFQVEDYHTYYVGEGSVLVHNDCDTLAHNRAQGKAFEEQEFPKFDNKTVNAQEQITIKTSDGTKIRVDAIGEDPVTGNVVINEFKSSQTAPLTSNQKIGFPELEIGGGTVVGKGKGTFTGGYDIPAGTKVEIVRPPLE</sequence>
<dbReference type="SUPFAM" id="SSF51294">
    <property type="entry name" value="Hedgehog/intein (Hint) domain"/>
    <property type="match status" value="1"/>
</dbReference>
<dbReference type="EMBL" id="FRCP01000018">
    <property type="protein sequence ID" value="SHM82074.1"/>
    <property type="molecule type" value="Genomic_DNA"/>
</dbReference>
<feature type="transmembrane region" description="Helical" evidence="1">
    <location>
        <begin position="203"/>
        <end position="224"/>
    </location>
</feature>
<keyword evidence="1" id="KW-0472">Membrane</keyword>
<evidence type="ECO:0000256" key="1">
    <source>
        <dbReference type="SAM" id="Phobius"/>
    </source>
</evidence>
<protein>
    <submittedName>
        <fullName evidence="3">Intein C-terminal splicing region/intein N-terminal splicing region</fullName>
    </submittedName>
</protein>
<feature type="domain" description="Hint" evidence="2">
    <location>
        <begin position="311"/>
        <end position="405"/>
    </location>
</feature>
<dbReference type="PROSITE" id="PS50817">
    <property type="entry name" value="INTEIN_N_TER"/>
    <property type="match status" value="1"/>
</dbReference>
<evidence type="ECO:0000313" key="3">
    <source>
        <dbReference type="EMBL" id="SHM82074.1"/>
    </source>
</evidence>
<evidence type="ECO:0000313" key="4">
    <source>
        <dbReference type="Proteomes" id="UP000184038"/>
    </source>
</evidence>
<dbReference type="Gene3D" id="2.170.16.10">
    <property type="entry name" value="Hedgehog/Intein (Hint) domain"/>
    <property type="match status" value="1"/>
</dbReference>
<feature type="transmembrane region" description="Helical" evidence="1">
    <location>
        <begin position="138"/>
        <end position="167"/>
    </location>
</feature>
<dbReference type="Proteomes" id="UP000184038">
    <property type="component" value="Unassembled WGS sequence"/>
</dbReference>
<dbReference type="NCBIfam" id="TIGR01443">
    <property type="entry name" value="intein_Cterm"/>
    <property type="match status" value="1"/>
</dbReference>
<reference evidence="3 4" key="1">
    <citation type="submission" date="2016-11" db="EMBL/GenBank/DDBJ databases">
        <authorList>
            <person name="Jaros S."/>
            <person name="Januszkiewicz K."/>
            <person name="Wedrychowicz H."/>
        </authorList>
    </citation>
    <scope>NUCLEOTIDE SEQUENCE [LARGE SCALE GENOMIC DNA]</scope>
    <source>
        <strain evidence="3 4">DSM 15930</strain>
    </source>
</reference>
<dbReference type="InterPro" id="IPR003587">
    <property type="entry name" value="Hint_dom_N"/>
</dbReference>
<feature type="transmembrane region" description="Helical" evidence="1">
    <location>
        <begin position="174"/>
        <end position="197"/>
    </location>
</feature>
<name>A0A1M7LV18_9FIRM</name>
<keyword evidence="1" id="KW-0812">Transmembrane</keyword>
<dbReference type="InterPro" id="IPR036844">
    <property type="entry name" value="Hint_dom_sf"/>
</dbReference>
<dbReference type="RefSeq" id="WP_170865523.1">
    <property type="nucleotide sequence ID" value="NZ_FRCP01000018.1"/>
</dbReference>
<dbReference type="CDD" id="cd00081">
    <property type="entry name" value="Hint"/>
    <property type="match status" value="1"/>
</dbReference>
<keyword evidence="4" id="KW-1185">Reference proteome</keyword>
<dbReference type="SMART" id="SM00306">
    <property type="entry name" value="HintN"/>
    <property type="match status" value="1"/>
</dbReference>
<evidence type="ECO:0000259" key="2">
    <source>
        <dbReference type="SMART" id="SM00306"/>
    </source>
</evidence>
<keyword evidence="1" id="KW-1133">Transmembrane helix</keyword>
<dbReference type="AlphaFoldDB" id="A0A1M7LV18"/>
<dbReference type="Pfam" id="PF07591">
    <property type="entry name" value="PT-HINT"/>
    <property type="match status" value="1"/>
</dbReference>
<organism evidence="3 4">
    <name type="scientific">Anaerosporobacter mobilis DSM 15930</name>
    <dbReference type="NCBI Taxonomy" id="1120996"/>
    <lineage>
        <taxon>Bacteria</taxon>
        <taxon>Bacillati</taxon>
        <taxon>Bacillota</taxon>
        <taxon>Clostridia</taxon>
        <taxon>Lachnospirales</taxon>
        <taxon>Lachnospiraceae</taxon>
        <taxon>Anaerosporobacter</taxon>
    </lineage>
</organism>
<proteinExistence type="predicted"/>
<dbReference type="InterPro" id="IPR006141">
    <property type="entry name" value="Intein_N"/>
</dbReference>
<dbReference type="GO" id="GO:0016539">
    <property type="term" value="P:intein-mediated protein splicing"/>
    <property type="evidence" value="ECO:0007669"/>
    <property type="project" value="InterPro"/>
</dbReference>
<dbReference type="InterPro" id="IPR030934">
    <property type="entry name" value="Intein_C"/>
</dbReference>